<keyword evidence="5 12" id="KW-0067">ATP-binding</keyword>
<dbReference type="RefSeq" id="WP_341765021.1">
    <property type="nucleotide sequence ID" value="NZ_OZ034688.1"/>
</dbReference>
<comment type="catalytic activity">
    <reaction evidence="8">
        <text>Couples ATP hydrolysis with the unwinding of duplex DNA by translocating in the 3'-5' direction.</text>
        <dbReference type="EC" id="5.6.2.4"/>
    </reaction>
</comment>
<evidence type="ECO:0000256" key="12">
    <source>
        <dbReference type="PROSITE-ProRule" id="PRU00560"/>
    </source>
</evidence>
<dbReference type="NCBIfam" id="NF008743">
    <property type="entry name" value="PRK11773.1"/>
    <property type="match status" value="1"/>
</dbReference>
<evidence type="ECO:0000256" key="1">
    <source>
        <dbReference type="ARBA" id="ARBA00009922"/>
    </source>
</evidence>
<evidence type="ECO:0000259" key="13">
    <source>
        <dbReference type="PROSITE" id="PS51198"/>
    </source>
</evidence>
<dbReference type="PROSITE" id="PS51217">
    <property type="entry name" value="UVRD_HELICASE_CTER"/>
    <property type="match status" value="1"/>
</dbReference>
<feature type="domain" description="UvrD-like helicase ATP-binding" evidence="13">
    <location>
        <begin position="9"/>
        <end position="286"/>
    </location>
</feature>
<dbReference type="InterPro" id="IPR014017">
    <property type="entry name" value="DNA_helicase_UvrD-like_C"/>
</dbReference>
<dbReference type="GO" id="GO:0016787">
    <property type="term" value="F:hydrolase activity"/>
    <property type="evidence" value="ECO:0007669"/>
    <property type="project" value="UniProtKB-KW"/>
</dbReference>
<protein>
    <recommendedName>
        <fullName evidence="9">DNA 3'-5' helicase</fullName>
        <ecNumber evidence="9">5.6.2.4</ecNumber>
    </recommendedName>
    <alternativeName>
        <fullName evidence="10">DNA 3'-5' helicase II</fullName>
    </alternativeName>
</protein>
<dbReference type="GO" id="GO:0003678">
    <property type="term" value="F:DNA helicase activity"/>
    <property type="evidence" value="ECO:0007669"/>
    <property type="project" value="UniProtKB-EC"/>
</dbReference>
<dbReference type="CDD" id="cd17932">
    <property type="entry name" value="DEXQc_UvrD"/>
    <property type="match status" value="1"/>
</dbReference>
<evidence type="ECO:0000313" key="15">
    <source>
        <dbReference type="EMBL" id="CAL1328960.1"/>
    </source>
</evidence>
<dbReference type="PANTHER" id="PTHR11070:SF2">
    <property type="entry name" value="ATP-DEPENDENT DNA HELICASE SRS2"/>
    <property type="match status" value="1"/>
</dbReference>
<dbReference type="EC" id="5.6.2.4" evidence="9"/>
<dbReference type="InterPro" id="IPR027417">
    <property type="entry name" value="P-loop_NTPase"/>
</dbReference>
<evidence type="ECO:0000256" key="10">
    <source>
        <dbReference type="ARBA" id="ARBA00034923"/>
    </source>
</evidence>
<proteinExistence type="inferred from homology"/>
<evidence type="ECO:0000256" key="4">
    <source>
        <dbReference type="ARBA" id="ARBA00022806"/>
    </source>
</evidence>
<reference evidence="15" key="1">
    <citation type="submission" date="2024-04" db="EMBL/GenBank/DDBJ databases">
        <authorList>
            <person name="Manzano-Marin A."/>
            <person name="Manzano-Marin A."/>
            <person name="Alejandro Manzano Marin A."/>
        </authorList>
    </citation>
    <scope>NUCLEOTIDE SEQUENCE [LARGE SCALE GENOMIC DNA]</scope>
    <source>
        <strain evidence="15">TABTEA</strain>
    </source>
</reference>
<keyword evidence="4 12" id="KW-0347">Helicase</keyword>
<dbReference type="SUPFAM" id="SSF52540">
    <property type="entry name" value="P-loop containing nucleoside triphosphate hydrolases"/>
    <property type="match status" value="1"/>
</dbReference>
<keyword evidence="16" id="KW-1185">Reference proteome</keyword>
<evidence type="ECO:0000256" key="3">
    <source>
        <dbReference type="ARBA" id="ARBA00022801"/>
    </source>
</evidence>
<evidence type="ECO:0000256" key="2">
    <source>
        <dbReference type="ARBA" id="ARBA00022741"/>
    </source>
</evidence>
<feature type="domain" description="UvrD-like helicase C-terminal" evidence="14">
    <location>
        <begin position="287"/>
        <end position="564"/>
    </location>
</feature>
<accession>A0ABM9NNA6</accession>
<evidence type="ECO:0000256" key="6">
    <source>
        <dbReference type="ARBA" id="ARBA00023125"/>
    </source>
</evidence>
<dbReference type="Pfam" id="PF00580">
    <property type="entry name" value="UvrD-helicase"/>
    <property type="match status" value="1"/>
</dbReference>
<comment type="similarity">
    <text evidence="1">Belongs to the helicase family. UvrD subfamily.</text>
</comment>
<dbReference type="EMBL" id="OZ034688">
    <property type="protein sequence ID" value="CAL1328960.1"/>
    <property type="molecule type" value="Genomic_DNA"/>
</dbReference>
<keyword evidence="6" id="KW-0238">DNA-binding</keyword>
<comment type="catalytic activity">
    <reaction evidence="11">
        <text>ATP + H2O = ADP + phosphate + H(+)</text>
        <dbReference type="Rhea" id="RHEA:13065"/>
        <dbReference type="ChEBI" id="CHEBI:15377"/>
        <dbReference type="ChEBI" id="CHEBI:15378"/>
        <dbReference type="ChEBI" id="CHEBI:30616"/>
        <dbReference type="ChEBI" id="CHEBI:43474"/>
        <dbReference type="ChEBI" id="CHEBI:456216"/>
        <dbReference type="EC" id="5.6.2.4"/>
    </reaction>
</comment>
<feature type="binding site" evidence="12">
    <location>
        <begin position="30"/>
        <end position="37"/>
    </location>
    <ligand>
        <name>ATP</name>
        <dbReference type="ChEBI" id="CHEBI:30616"/>
    </ligand>
</feature>
<keyword evidence="7" id="KW-0413">Isomerase</keyword>
<dbReference type="PROSITE" id="PS51198">
    <property type="entry name" value="UVRD_HELICASE_ATP_BIND"/>
    <property type="match status" value="1"/>
</dbReference>
<gene>
    <name evidence="15" type="primary">uvrD</name>
    <name evidence="15" type="ORF">PRHACTZTBTEA_020</name>
</gene>
<evidence type="ECO:0000256" key="8">
    <source>
        <dbReference type="ARBA" id="ARBA00034617"/>
    </source>
</evidence>
<dbReference type="PANTHER" id="PTHR11070">
    <property type="entry name" value="UVRD / RECB / PCRA DNA HELICASE FAMILY MEMBER"/>
    <property type="match status" value="1"/>
</dbReference>
<dbReference type="InterPro" id="IPR000212">
    <property type="entry name" value="DNA_helicase_UvrD/REP"/>
</dbReference>
<name>A0ABM9NNA6_9GAMM</name>
<dbReference type="Proteomes" id="UP001497533">
    <property type="component" value="Chromosome"/>
</dbReference>
<evidence type="ECO:0000313" key="16">
    <source>
        <dbReference type="Proteomes" id="UP001497533"/>
    </source>
</evidence>
<dbReference type="InterPro" id="IPR014016">
    <property type="entry name" value="UvrD-like_ATP-bd"/>
</dbReference>
<evidence type="ECO:0000256" key="7">
    <source>
        <dbReference type="ARBA" id="ARBA00023235"/>
    </source>
</evidence>
<dbReference type="Gene3D" id="1.10.10.160">
    <property type="match status" value="1"/>
</dbReference>
<dbReference type="CDD" id="cd18807">
    <property type="entry name" value="SF1_C_UvrD"/>
    <property type="match status" value="1"/>
</dbReference>
<sequence length="651" mass="76582">MDISFLLKNLNEKQLEVVSAPDDVNLLVLAGAGSGKTSVLVYRIIWLISVKKKPPFSILAVTFTNKAALEMKQRINQLLIIKEEIWIGTFHSLAYRLLRKHYMYVNLPKDFQILDNDDQICLIRRLLNVLNLDEKKWSPSNCLKYINTKKNNGIRPYNIKIYDDKIEETFLKIYQIYQDTCDRSGLVDFSELLLRAYELWLNKPDILQNYRNRFKNVFIDEFQDTNTIQYIWFSKLVGDKGNVMIVGDDDQSIYGWRGAEIENIKRIFNDFSNLKIIRLEQNYRSTNNILKAANALISNNSIRMGKNLWTNCDNGEPILIYCAFNDLDEALYVVEQIEKIYKNNGMLKNCAILYRRNIQSRLLEEVLIQKRIPYKICGGKRFFERKEIKEVLSYLRLILNSNDDSSFERIINIPHRDIGKMTLSIIRQFSSKQQLTLWKTCEYLLFKNMFSKRANIAIKHFLELIMLLKNEIQNNPLHIQVSKVIEISGLLEMYKQEKNEKSQNRIDNLNELLKLTFNFSVQDEYRDLHLLQAFLSYVALNSNEEKTNLDQDAVQLMTLHSAKGLEFPIVFIIGAEEGLFPSQMSMLKNKRVEEERRLAYVGITRAMKKLTITYAETRRLYGKNIFLRPSRFIKELPKECIKKSIFRDKKF</sequence>
<evidence type="ECO:0000256" key="11">
    <source>
        <dbReference type="ARBA" id="ARBA00048988"/>
    </source>
</evidence>
<evidence type="ECO:0000259" key="14">
    <source>
        <dbReference type="PROSITE" id="PS51217"/>
    </source>
</evidence>
<keyword evidence="2 12" id="KW-0547">Nucleotide-binding</keyword>
<evidence type="ECO:0000256" key="9">
    <source>
        <dbReference type="ARBA" id="ARBA00034808"/>
    </source>
</evidence>
<organism evidence="15 16">
    <name type="scientific">Candidatus Providencia siddallii</name>
    <dbReference type="NCBI Taxonomy" id="1715285"/>
    <lineage>
        <taxon>Bacteria</taxon>
        <taxon>Pseudomonadati</taxon>
        <taxon>Pseudomonadota</taxon>
        <taxon>Gammaproteobacteria</taxon>
        <taxon>Enterobacterales</taxon>
        <taxon>Morganellaceae</taxon>
        <taxon>Providencia</taxon>
    </lineage>
</organism>
<dbReference type="Gene3D" id="1.10.486.10">
    <property type="entry name" value="PCRA, domain 4"/>
    <property type="match status" value="1"/>
</dbReference>
<dbReference type="InterPro" id="IPR013986">
    <property type="entry name" value="DExx_box_DNA_helicase_dom_sf"/>
</dbReference>
<dbReference type="Pfam" id="PF13361">
    <property type="entry name" value="UvrD_C"/>
    <property type="match status" value="1"/>
</dbReference>
<keyword evidence="3 12" id="KW-0378">Hydrolase</keyword>
<dbReference type="Gene3D" id="3.40.50.300">
    <property type="entry name" value="P-loop containing nucleotide triphosphate hydrolases"/>
    <property type="match status" value="2"/>
</dbReference>
<evidence type="ECO:0000256" key="5">
    <source>
        <dbReference type="ARBA" id="ARBA00022840"/>
    </source>
</evidence>